<feature type="compositionally biased region" description="Acidic residues" evidence="5">
    <location>
        <begin position="299"/>
        <end position="313"/>
    </location>
</feature>
<dbReference type="GO" id="GO:0046854">
    <property type="term" value="P:phosphatidylinositol phosphate biosynthetic process"/>
    <property type="evidence" value="ECO:0007669"/>
    <property type="project" value="TreeGrafter"/>
</dbReference>
<dbReference type="EC" id="2.7.-.-" evidence="4"/>
<name>A0A0H5C907_CYBJN</name>
<dbReference type="Gene3D" id="3.30.470.160">
    <property type="entry name" value="Inositol polyphosphate kinase"/>
    <property type="match status" value="1"/>
</dbReference>
<dbReference type="GO" id="GO:0008440">
    <property type="term" value="F:inositol-1,4,5-trisphosphate 3-kinase activity"/>
    <property type="evidence" value="ECO:0007669"/>
    <property type="project" value="TreeGrafter"/>
</dbReference>
<proteinExistence type="inferred from homology"/>
<comment type="similarity">
    <text evidence="1 4">Belongs to the inositol phosphokinase (IPK) family.</text>
</comment>
<dbReference type="EMBL" id="CDQK01000006">
    <property type="protein sequence ID" value="CEP24547.1"/>
    <property type="molecule type" value="Genomic_DNA"/>
</dbReference>
<dbReference type="GO" id="GO:0005634">
    <property type="term" value="C:nucleus"/>
    <property type="evidence" value="ECO:0007669"/>
    <property type="project" value="TreeGrafter"/>
</dbReference>
<sequence>MFTSVVSLGDRPAVFPVSLMKYSKAEHQVAGHDGALVDDTGMVFIKPSTEQEIQFYTQIQAMESSAGDDDNEEALYLTDFLPAFMGTLQHGISEQVEQSQQVTDELRQMHMSQSQSQTASDIDPSIPYLVLENLLYPYKHPSIIDIKLGSVLHDENSSNEKRERLQRVSEETTSGSLHYRVCGMKLYGDKVPDLSKFDNADGHVTCANGYVTFDKWFGRALTKETVLDNFTLFFMYNRLSHEQQQSVVQNIVVKLQLLYNTLIDQELMIRSGSLLFIYENDASRWEAETTFAQTAEDDHHDDDDDDEEDEDDDTHPGPLSQLNMIDFAHAKFTPGQGPDDDILDGIHNLITALETLLQD</sequence>
<dbReference type="Pfam" id="PF03770">
    <property type="entry name" value="IPK"/>
    <property type="match status" value="1"/>
</dbReference>
<dbReference type="InterPro" id="IPR005522">
    <property type="entry name" value="IPK"/>
</dbReference>
<reference evidence="7" key="1">
    <citation type="journal article" date="2015" name="J. Biotechnol.">
        <title>The structure of the Cyberlindnera jadinii genome and its relation to Candida utilis analyzed by the occurrence of single nucleotide polymorphisms.</title>
        <authorList>
            <person name="Rupp O."/>
            <person name="Brinkrolf K."/>
            <person name="Buerth C."/>
            <person name="Kunigo M."/>
            <person name="Schneider J."/>
            <person name="Jaenicke S."/>
            <person name="Goesmann A."/>
            <person name="Puehler A."/>
            <person name="Jaeger K.-E."/>
            <person name="Ernst J.F."/>
        </authorList>
    </citation>
    <scope>NUCLEOTIDE SEQUENCE [LARGE SCALE GENOMIC DNA]</scope>
    <source>
        <strain evidence="7">ATCC 18201 / CBS 1600 / BCRC 20928 / JCM 3617 / NBRC 0987 / NRRL Y-1542</strain>
    </source>
</reference>
<dbReference type="InterPro" id="IPR038286">
    <property type="entry name" value="IPK_sf"/>
</dbReference>
<evidence type="ECO:0000256" key="3">
    <source>
        <dbReference type="ARBA" id="ARBA00022777"/>
    </source>
</evidence>
<evidence type="ECO:0000256" key="4">
    <source>
        <dbReference type="RuleBase" id="RU363090"/>
    </source>
</evidence>
<gene>
    <name evidence="6" type="ORF">BN1211_5381</name>
</gene>
<dbReference type="SUPFAM" id="SSF56104">
    <property type="entry name" value="SAICAR synthase-like"/>
    <property type="match status" value="1"/>
</dbReference>
<dbReference type="GO" id="GO:0005737">
    <property type="term" value="C:cytoplasm"/>
    <property type="evidence" value="ECO:0007669"/>
    <property type="project" value="TreeGrafter"/>
</dbReference>
<evidence type="ECO:0000313" key="6">
    <source>
        <dbReference type="EMBL" id="CEP24547.1"/>
    </source>
</evidence>
<keyword evidence="3 4" id="KW-0418">Kinase</keyword>
<dbReference type="GO" id="GO:0000824">
    <property type="term" value="F:inositol-1,4,5,6-tetrakisphosphate 3-kinase activity"/>
    <property type="evidence" value="ECO:0007669"/>
    <property type="project" value="TreeGrafter"/>
</dbReference>
<dbReference type="PANTHER" id="PTHR12400:SF103">
    <property type="entry name" value="INOSITOL POLYPHOSPHATE MULTIKINASE"/>
    <property type="match status" value="1"/>
</dbReference>
<evidence type="ECO:0000256" key="5">
    <source>
        <dbReference type="SAM" id="MobiDB-lite"/>
    </source>
</evidence>
<dbReference type="AlphaFoldDB" id="A0A0H5C907"/>
<dbReference type="Proteomes" id="UP000038830">
    <property type="component" value="Unassembled WGS sequence"/>
</dbReference>
<evidence type="ECO:0000313" key="7">
    <source>
        <dbReference type="Proteomes" id="UP000038830"/>
    </source>
</evidence>
<dbReference type="PANTHER" id="PTHR12400">
    <property type="entry name" value="INOSITOL POLYPHOSPHATE KINASE"/>
    <property type="match status" value="1"/>
</dbReference>
<feature type="region of interest" description="Disordered" evidence="5">
    <location>
        <begin position="293"/>
        <end position="320"/>
    </location>
</feature>
<evidence type="ECO:0000256" key="2">
    <source>
        <dbReference type="ARBA" id="ARBA00022679"/>
    </source>
</evidence>
<keyword evidence="2 4" id="KW-0808">Transferase</keyword>
<dbReference type="GO" id="GO:0032958">
    <property type="term" value="P:inositol phosphate biosynthetic process"/>
    <property type="evidence" value="ECO:0007669"/>
    <property type="project" value="InterPro"/>
</dbReference>
<accession>A0A0H5C907</accession>
<organism evidence="6 7">
    <name type="scientific">Cyberlindnera jadinii (strain ATCC 18201 / CBS 1600 / BCRC 20928 / JCM 3617 / NBRC 0987 / NRRL Y-1542)</name>
    <name type="common">Torula yeast</name>
    <name type="synonym">Candida utilis</name>
    <dbReference type="NCBI Taxonomy" id="983966"/>
    <lineage>
        <taxon>Eukaryota</taxon>
        <taxon>Fungi</taxon>
        <taxon>Dikarya</taxon>
        <taxon>Ascomycota</taxon>
        <taxon>Saccharomycotina</taxon>
        <taxon>Saccharomycetes</taxon>
        <taxon>Phaffomycetales</taxon>
        <taxon>Phaffomycetaceae</taxon>
        <taxon>Cyberlindnera</taxon>
    </lineage>
</organism>
<protein>
    <recommendedName>
        <fullName evidence="4">Kinase</fullName>
        <ecNumber evidence="4">2.7.-.-</ecNumber>
    </recommendedName>
</protein>
<evidence type="ECO:0000256" key="1">
    <source>
        <dbReference type="ARBA" id="ARBA00007374"/>
    </source>
</evidence>